<proteinExistence type="predicted"/>
<organism evidence="2 3">
    <name type="scientific">Yinghuangia soli</name>
    <dbReference type="NCBI Taxonomy" id="2908204"/>
    <lineage>
        <taxon>Bacteria</taxon>
        <taxon>Bacillati</taxon>
        <taxon>Actinomycetota</taxon>
        <taxon>Actinomycetes</taxon>
        <taxon>Kitasatosporales</taxon>
        <taxon>Streptomycetaceae</taxon>
        <taxon>Yinghuangia</taxon>
    </lineage>
</organism>
<protein>
    <submittedName>
        <fullName evidence="2">Uncharacterized protein</fullName>
    </submittedName>
</protein>
<evidence type="ECO:0000256" key="1">
    <source>
        <dbReference type="SAM" id="MobiDB-lite"/>
    </source>
</evidence>
<gene>
    <name evidence="2" type="ORF">LZ495_22225</name>
</gene>
<dbReference type="Proteomes" id="UP001165378">
    <property type="component" value="Unassembled WGS sequence"/>
</dbReference>
<evidence type="ECO:0000313" key="2">
    <source>
        <dbReference type="EMBL" id="MCF2529918.1"/>
    </source>
</evidence>
<reference evidence="2" key="1">
    <citation type="submission" date="2022-01" db="EMBL/GenBank/DDBJ databases">
        <title>Genome-Based Taxonomic Classification of the Phylum Actinobacteria.</title>
        <authorList>
            <person name="Gao Y."/>
        </authorList>
    </citation>
    <scope>NUCLEOTIDE SEQUENCE</scope>
    <source>
        <strain evidence="2">KLBMP 8922</strain>
    </source>
</reference>
<feature type="compositionally biased region" description="Pro residues" evidence="1">
    <location>
        <begin position="164"/>
        <end position="189"/>
    </location>
</feature>
<comment type="caution">
    <text evidence="2">The sequence shown here is derived from an EMBL/GenBank/DDBJ whole genome shotgun (WGS) entry which is preliminary data.</text>
</comment>
<keyword evidence="3" id="KW-1185">Reference proteome</keyword>
<dbReference type="EMBL" id="JAKFHA010000013">
    <property type="protein sequence ID" value="MCF2529918.1"/>
    <property type="molecule type" value="Genomic_DNA"/>
</dbReference>
<feature type="compositionally biased region" description="Low complexity" evidence="1">
    <location>
        <begin position="127"/>
        <end position="144"/>
    </location>
</feature>
<dbReference type="AlphaFoldDB" id="A0AA41U0K7"/>
<feature type="compositionally biased region" description="Low complexity" evidence="1">
    <location>
        <begin position="154"/>
        <end position="163"/>
    </location>
</feature>
<evidence type="ECO:0000313" key="3">
    <source>
        <dbReference type="Proteomes" id="UP001165378"/>
    </source>
</evidence>
<feature type="compositionally biased region" description="Basic residues" evidence="1">
    <location>
        <begin position="109"/>
        <end position="120"/>
    </location>
</feature>
<sequence length="200" mass="21119">MALFGVGRGKARDKQAVPGPAVLAPRRSLDGWTLEGTPLAARFGRDELRELATLMHGVSAGMDTPWTYERAADMLEENGERPQALAVLDAYFLLPDRIREANSVQTRTLGRRRHRLRKRLGAPPPATADTPALAELAGPHTPALPAAPAPTPLPAGREPLALPAAPPAPPAPPALVIPPKPTAPPPLPPKTTEDAGDTED</sequence>
<name>A0AA41U0K7_9ACTN</name>
<feature type="region of interest" description="Disordered" evidence="1">
    <location>
        <begin position="105"/>
        <end position="200"/>
    </location>
</feature>
<dbReference type="RefSeq" id="WP_235054648.1">
    <property type="nucleotide sequence ID" value="NZ_JAKFHA010000013.1"/>
</dbReference>
<accession>A0AA41U0K7</accession>